<sequence length="81" mass="8784">MPAKQTTWCMARASPVFAGQARSHSDRANFVISYKPAAPQEVRDYKWEQPCVAMGCKAAPGISASIAAREGFSNAEKPLQI</sequence>
<gene>
    <name evidence="1" type="ORF">PP4_22770</name>
</gene>
<evidence type="ECO:0000313" key="2">
    <source>
        <dbReference type="Proteomes" id="UP000016702"/>
    </source>
</evidence>
<reference evidence="1 2" key="1">
    <citation type="journal article" date="2014" name="Genome Announc.">
        <title>The Complete Genome Sequence of Pseudomonas putida NBRC 14164T Confirms High Intraspecies Variation.</title>
        <authorList>
            <person name="Ohji S."/>
            <person name="Yamazoe A."/>
            <person name="Hosoyama A."/>
            <person name="Tsuchikane K."/>
            <person name="Ezaki T."/>
            <person name="Fujita N."/>
        </authorList>
    </citation>
    <scope>NUCLEOTIDE SEQUENCE [LARGE SCALE GENOMIC DNA]</scope>
    <source>
        <strain evidence="1 2">NBRC 14164</strain>
    </source>
</reference>
<dbReference type="EMBL" id="AP013070">
    <property type="protein sequence ID" value="BAN54130.1"/>
    <property type="molecule type" value="Genomic_DNA"/>
</dbReference>
<name>A0ABM7EE57_PSEPU</name>
<keyword evidence="2" id="KW-1185">Reference proteome</keyword>
<accession>A0ABM7EE57</accession>
<protein>
    <submittedName>
        <fullName evidence="1">Uncharacterized protein</fullName>
    </submittedName>
</protein>
<organism evidence="1 2">
    <name type="scientific">Pseudomonas putida NBRC 14164</name>
    <dbReference type="NCBI Taxonomy" id="1211579"/>
    <lineage>
        <taxon>Bacteria</taxon>
        <taxon>Pseudomonadati</taxon>
        <taxon>Pseudomonadota</taxon>
        <taxon>Gammaproteobacteria</taxon>
        <taxon>Pseudomonadales</taxon>
        <taxon>Pseudomonadaceae</taxon>
        <taxon>Pseudomonas</taxon>
    </lineage>
</organism>
<evidence type="ECO:0000313" key="1">
    <source>
        <dbReference type="EMBL" id="BAN54130.1"/>
    </source>
</evidence>
<proteinExistence type="predicted"/>
<dbReference type="Proteomes" id="UP000016702">
    <property type="component" value="Chromosome"/>
</dbReference>